<evidence type="ECO:0000313" key="1">
    <source>
        <dbReference type="EMBL" id="CPR05734.1"/>
    </source>
</evidence>
<sequence length="102" mass="10999">MQSRPRGRVVDRYRRPLFEAQRVGKRHGIGGRHVHDLGVTAESGARQDPLADARRVDAGADGRDGAGDFVAHHRGQFRRVGVEADAGQVVGEVDARGAHGDL</sequence>
<accession>A0A0U0W4R4</accession>
<name>A0A0U0W4R4_MYCBE</name>
<organism evidence="1 2">
    <name type="scientific">Mycobacterium bohemicum DSM 44277</name>
    <dbReference type="NCBI Taxonomy" id="1236609"/>
    <lineage>
        <taxon>Bacteria</taxon>
        <taxon>Bacillati</taxon>
        <taxon>Actinomycetota</taxon>
        <taxon>Actinomycetes</taxon>
        <taxon>Mycobacteriales</taxon>
        <taxon>Mycobacteriaceae</taxon>
        <taxon>Mycobacterium</taxon>
    </lineage>
</organism>
<dbReference type="Proteomes" id="UP000198875">
    <property type="component" value="Unassembled WGS sequence"/>
</dbReference>
<gene>
    <name evidence="1" type="ORF">BN971_00636</name>
</gene>
<protein>
    <submittedName>
        <fullName evidence="1">Uncharacterized protein</fullName>
    </submittedName>
</protein>
<evidence type="ECO:0000313" key="2">
    <source>
        <dbReference type="Proteomes" id="UP000198875"/>
    </source>
</evidence>
<dbReference type="EMBL" id="CSTD01000001">
    <property type="protein sequence ID" value="CPR05734.1"/>
    <property type="molecule type" value="Genomic_DNA"/>
</dbReference>
<dbReference type="AlphaFoldDB" id="A0A0U0W4R4"/>
<proteinExistence type="predicted"/>
<reference evidence="1 2" key="1">
    <citation type="submission" date="2015-03" db="EMBL/GenBank/DDBJ databases">
        <authorList>
            <person name="Murphy D."/>
        </authorList>
    </citation>
    <scope>NUCLEOTIDE SEQUENCE [LARGE SCALE GENOMIC DNA]</scope>
    <source>
        <strain evidence="1 2">DSM 44277</strain>
    </source>
</reference>